<dbReference type="EMBL" id="VCGU01000002">
    <property type="protein sequence ID" value="TRY79462.1"/>
    <property type="molecule type" value="Genomic_DNA"/>
</dbReference>
<dbReference type="InterPro" id="IPR036045">
    <property type="entry name" value="Sec1-like_sf"/>
</dbReference>
<gene>
    <name evidence="3" type="ORF">TCAL_06784</name>
</gene>
<organism evidence="3 4">
    <name type="scientific">Tigriopus californicus</name>
    <name type="common">Marine copepod</name>
    <dbReference type="NCBI Taxonomy" id="6832"/>
    <lineage>
        <taxon>Eukaryota</taxon>
        <taxon>Metazoa</taxon>
        <taxon>Ecdysozoa</taxon>
        <taxon>Arthropoda</taxon>
        <taxon>Crustacea</taxon>
        <taxon>Multicrustacea</taxon>
        <taxon>Hexanauplia</taxon>
        <taxon>Copepoda</taxon>
        <taxon>Harpacticoida</taxon>
        <taxon>Harpacticidae</taxon>
        <taxon>Tigriopus</taxon>
    </lineage>
</organism>
<comment type="similarity">
    <text evidence="1">Belongs to the STXBP/unc-18/SEC1 family.</text>
</comment>
<keyword evidence="2" id="KW-0175">Coiled coil</keyword>
<evidence type="ECO:0000256" key="2">
    <source>
        <dbReference type="SAM" id="Coils"/>
    </source>
</evidence>
<dbReference type="InterPro" id="IPR043154">
    <property type="entry name" value="Sec-1-like_dom1"/>
</dbReference>
<evidence type="ECO:0008006" key="5">
    <source>
        <dbReference type="Google" id="ProtNLM"/>
    </source>
</evidence>
<dbReference type="STRING" id="6832.A0A553PP59"/>
<dbReference type="GO" id="GO:0016192">
    <property type="term" value="P:vesicle-mediated transport"/>
    <property type="evidence" value="ECO:0007669"/>
    <property type="project" value="InterPro"/>
</dbReference>
<name>A0A553PP59_TIGCA</name>
<dbReference type="Gene3D" id="3.90.830.10">
    <property type="entry name" value="Syntaxin Binding Protein 1, Chain A, domain 2"/>
    <property type="match status" value="1"/>
</dbReference>
<dbReference type="Gene3D" id="3.40.50.2060">
    <property type="match status" value="1"/>
</dbReference>
<evidence type="ECO:0000256" key="1">
    <source>
        <dbReference type="ARBA" id="ARBA00009884"/>
    </source>
</evidence>
<dbReference type="Gene3D" id="1.25.40.60">
    <property type="match status" value="1"/>
</dbReference>
<feature type="coiled-coil region" evidence="2">
    <location>
        <begin position="332"/>
        <end position="362"/>
    </location>
</feature>
<accession>A0A553PP59</accession>
<protein>
    <recommendedName>
        <fullName evidence="5">Sec1 family domain-containing protein 1</fullName>
    </recommendedName>
</protein>
<dbReference type="InterPro" id="IPR027482">
    <property type="entry name" value="Sec1-like_dom2"/>
</dbReference>
<dbReference type="PIRSF" id="PIRSF005715">
    <property type="entry name" value="VPS45_Sec1"/>
    <property type="match status" value="1"/>
</dbReference>
<dbReference type="InterPro" id="IPR001619">
    <property type="entry name" value="Sec1-like"/>
</dbReference>
<dbReference type="Pfam" id="PF00995">
    <property type="entry name" value="Sec1"/>
    <property type="match status" value="1"/>
</dbReference>
<dbReference type="InterPro" id="IPR043127">
    <property type="entry name" value="Sec-1-like_dom3a"/>
</dbReference>
<comment type="caution">
    <text evidence="3">The sequence shown here is derived from an EMBL/GenBank/DDBJ whole genome shotgun (WGS) entry which is preliminary data.</text>
</comment>
<evidence type="ECO:0000313" key="3">
    <source>
        <dbReference type="EMBL" id="TRY79462.1"/>
    </source>
</evidence>
<proteinExistence type="inferred from homology"/>
<dbReference type="AlphaFoldDB" id="A0A553PP59"/>
<dbReference type="PANTHER" id="PTHR11679">
    <property type="entry name" value="VESICLE PROTEIN SORTING-ASSOCIATED"/>
    <property type="match status" value="1"/>
</dbReference>
<reference evidence="3 4" key="1">
    <citation type="journal article" date="2018" name="Nat. Ecol. Evol.">
        <title>Genomic signatures of mitonuclear coevolution across populations of Tigriopus californicus.</title>
        <authorList>
            <person name="Barreto F.S."/>
            <person name="Watson E.T."/>
            <person name="Lima T.G."/>
            <person name="Willett C.S."/>
            <person name="Edmands S."/>
            <person name="Li W."/>
            <person name="Burton R.S."/>
        </authorList>
    </citation>
    <scope>NUCLEOTIDE SEQUENCE [LARGE SCALE GENOMIC DNA]</scope>
    <source>
        <strain evidence="3 4">San Diego</strain>
    </source>
</reference>
<dbReference type="Gene3D" id="3.40.50.1910">
    <property type="match status" value="1"/>
</dbReference>
<dbReference type="SUPFAM" id="SSF56815">
    <property type="entry name" value="Sec1/munc18-like (SM) proteins"/>
    <property type="match status" value="1"/>
</dbReference>
<dbReference type="Proteomes" id="UP000318571">
    <property type="component" value="Chromosome 6"/>
</dbReference>
<sequence>MSMEGTGATTLKGRQCAALRQMLGFNQPGVLGLNGPGASGAHSATPTSAPAWKLLLFDRVGQDILAPVMNVKQLREEGVTLHLNIHSDRDPVPDVPAIYFCQATDENLRRIGEDLRLQLYGSYYFNFISPISRQKLEDLAQAALQTQAVTQIQKVYDQYVNFISMESEMFCLRHQSSSALSYHALNKGSMVDGLFAVCVTLGTIPIIRCPKGNAAEAVATRLDKKLRENLRDARNSLFVSDGIQAGQYSFYRPLLVILDRQFDLATPLHHTWTYQALAHDVLNYSLNRVQITESTPSPMGGARSKSKTRSCDLDSKDAFWVKHKGSPFPLVAEKIQEELEDYRSKEEDIKLMKSEMALLEKKRLIDMHTSIATAILEQIKLRKLDVFFELEEKILSRQVTDKSLKDIFEDTEAGTPEDKLRIFLIYYLCAQQVNDQEIRELEDILEANGCDMAGVKYLQRWKSVTRMSQQTASASDYSGGGTKTVSMFSKLMTQGSSFVMEGVKNLVVKKHNLPVTKIVEELMEVRPGQHQDDFRYFDPKILRPTDNIPRAKNPFQEAIVFMVGGGNYIEYQNLMDYTQQAKSGVNLSSVGQQSMSSHGKRIIYGCSTLVNAKQMMQQLAELGHEMT</sequence>
<feature type="non-terminal residue" evidence="3">
    <location>
        <position position="627"/>
    </location>
</feature>
<keyword evidence="4" id="KW-1185">Reference proteome</keyword>
<dbReference type="OMA" id="VNDLRAW"/>
<evidence type="ECO:0000313" key="4">
    <source>
        <dbReference type="Proteomes" id="UP000318571"/>
    </source>
</evidence>